<comment type="cofactor">
    <cofactor evidence="1">
        <name>a divalent metal cation</name>
        <dbReference type="ChEBI" id="CHEBI:60240"/>
    </cofactor>
</comment>
<dbReference type="RefSeq" id="WP_190941435.1">
    <property type="nucleotide sequence ID" value="NZ_JACJSI010000025.1"/>
</dbReference>
<gene>
    <name evidence="4" type="ORF">H6G97_15035</name>
</gene>
<evidence type="ECO:0000313" key="5">
    <source>
        <dbReference type="Proteomes" id="UP000623440"/>
    </source>
</evidence>
<dbReference type="Proteomes" id="UP000623440">
    <property type="component" value="Unassembled WGS sequence"/>
</dbReference>
<keyword evidence="2" id="KW-0479">Metal-binding</keyword>
<dbReference type="InterPro" id="IPR027806">
    <property type="entry name" value="HARBI1_dom"/>
</dbReference>
<reference evidence="4 5" key="1">
    <citation type="journal article" date="2020" name="ISME J.">
        <title>Comparative genomics reveals insights into cyanobacterial evolution and habitat adaptation.</title>
        <authorList>
            <person name="Chen M.Y."/>
            <person name="Teng W.K."/>
            <person name="Zhao L."/>
            <person name="Hu C.X."/>
            <person name="Zhou Y.K."/>
            <person name="Han B.P."/>
            <person name="Song L.R."/>
            <person name="Shu W.S."/>
        </authorList>
    </citation>
    <scope>NUCLEOTIDE SEQUENCE [LARGE SCALE GENOMIC DNA]</scope>
    <source>
        <strain evidence="4 5">FACHB-838</strain>
    </source>
</reference>
<dbReference type="Pfam" id="PF13359">
    <property type="entry name" value="DDE_Tnp_4"/>
    <property type="match status" value="1"/>
</dbReference>
<evidence type="ECO:0000259" key="3">
    <source>
        <dbReference type="Pfam" id="PF13359"/>
    </source>
</evidence>
<evidence type="ECO:0000256" key="2">
    <source>
        <dbReference type="ARBA" id="ARBA00022723"/>
    </source>
</evidence>
<dbReference type="EMBL" id="JACJSI010000025">
    <property type="protein sequence ID" value="MBD2530820.1"/>
    <property type="molecule type" value="Genomic_DNA"/>
</dbReference>
<evidence type="ECO:0000256" key="1">
    <source>
        <dbReference type="ARBA" id="ARBA00001968"/>
    </source>
</evidence>
<protein>
    <recommendedName>
        <fullName evidence="3">DDE Tnp4 domain-containing protein</fullName>
    </recommendedName>
</protein>
<proteinExistence type="predicted"/>
<evidence type="ECO:0000313" key="4">
    <source>
        <dbReference type="EMBL" id="MBD2530820.1"/>
    </source>
</evidence>
<keyword evidence="5" id="KW-1185">Reference proteome</keyword>
<sequence>MTYSWVNGAISPHLNSNFYYSSKKKRHTLKAQLVVDQASGKILCTAYEVGHIHDFRLLKNTKVRFERCLRLATPTQLCLADKATKVSPNSTLLAAYPAIKPRGADLPTSQRQHNRLLARLRVVGEHISRRLKIFRILKEQYRNRRKRFGLRCNLIAGLLNYELALFS</sequence>
<feature type="domain" description="DDE Tnp4" evidence="3">
    <location>
        <begin position="17"/>
        <end position="153"/>
    </location>
</feature>
<name>A0ABR8DRJ5_9NOSO</name>
<organism evidence="4 5">
    <name type="scientific">Nostoc flagelliforme FACHB-838</name>
    <dbReference type="NCBI Taxonomy" id="2692904"/>
    <lineage>
        <taxon>Bacteria</taxon>
        <taxon>Bacillati</taxon>
        <taxon>Cyanobacteriota</taxon>
        <taxon>Cyanophyceae</taxon>
        <taxon>Nostocales</taxon>
        <taxon>Nostocaceae</taxon>
        <taxon>Nostoc</taxon>
    </lineage>
</organism>
<accession>A0ABR8DRJ5</accession>
<comment type="caution">
    <text evidence="4">The sequence shown here is derived from an EMBL/GenBank/DDBJ whole genome shotgun (WGS) entry which is preliminary data.</text>
</comment>